<dbReference type="Proteomes" id="UP000013909">
    <property type="component" value="Unassembled WGS sequence"/>
</dbReference>
<comment type="caution">
    <text evidence="2">The sequence shown here is derived from an EMBL/GenBank/DDBJ whole genome shotgun (WGS) entry which is preliminary data.</text>
</comment>
<protein>
    <submittedName>
        <fullName evidence="2">Uncharacterized protein</fullName>
    </submittedName>
</protein>
<evidence type="ECO:0000313" key="3">
    <source>
        <dbReference type="Proteomes" id="UP000013909"/>
    </source>
</evidence>
<gene>
    <name evidence="2" type="ORF">ADIS_2552</name>
</gene>
<reference evidence="2 3" key="1">
    <citation type="submission" date="2013-02" db="EMBL/GenBank/DDBJ databases">
        <title>A novel strain isolated from Lonar lake, Maharashtra, India.</title>
        <authorList>
            <person name="Singh A."/>
        </authorList>
    </citation>
    <scope>NUCLEOTIDE SEQUENCE [LARGE SCALE GENOMIC DNA]</scope>
    <source>
        <strain evidence="2 3">AK24</strain>
    </source>
</reference>
<name>R7ZSL8_9BACT</name>
<dbReference type="EMBL" id="AQHR01000069">
    <property type="protein sequence ID" value="EON77009.1"/>
    <property type="molecule type" value="Genomic_DNA"/>
</dbReference>
<proteinExistence type="predicted"/>
<keyword evidence="3" id="KW-1185">Reference proteome</keyword>
<evidence type="ECO:0000313" key="2">
    <source>
        <dbReference type="EMBL" id="EON77009.1"/>
    </source>
</evidence>
<organism evidence="2 3">
    <name type="scientific">Lunatimonas lonarensis</name>
    <dbReference type="NCBI Taxonomy" id="1232681"/>
    <lineage>
        <taxon>Bacteria</taxon>
        <taxon>Pseudomonadati</taxon>
        <taxon>Bacteroidota</taxon>
        <taxon>Cytophagia</taxon>
        <taxon>Cytophagales</taxon>
        <taxon>Cyclobacteriaceae</taxon>
    </lineage>
</organism>
<accession>R7ZSL8</accession>
<feature type="region of interest" description="Disordered" evidence="1">
    <location>
        <begin position="1"/>
        <end position="22"/>
    </location>
</feature>
<evidence type="ECO:0000256" key="1">
    <source>
        <dbReference type="SAM" id="MobiDB-lite"/>
    </source>
</evidence>
<dbReference type="AlphaFoldDB" id="R7ZSL8"/>
<sequence>MGNAQGRMRTLHPSAEGAESKAYGRGITQIPLLWENSRTQEFQA</sequence>